<dbReference type="RefSeq" id="WP_021232905.1">
    <property type="nucleotide sequence ID" value="NZ_ATHL01000039.1"/>
</dbReference>
<evidence type="ECO:0000313" key="3">
    <source>
        <dbReference type="Proteomes" id="UP000015527"/>
    </source>
</evidence>
<proteinExistence type="predicted"/>
<evidence type="ECO:0000256" key="1">
    <source>
        <dbReference type="SAM" id="SignalP"/>
    </source>
</evidence>
<dbReference type="EMBL" id="ATHL01000039">
    <property type="protein sequence ID" value="EQB18484.1"/>
    <property type="molecule type" value="Genomic_DNA"/>
</dbReference>
<sequence>MNALRSILGGAALLAAVPALSAPVAPGDAARLPMARDERVAEALVTAQQAVISSDRVALADALRIVERSGARPLQGWSGADPVPAWRTLVPNAEGAVLRGSPLGPGYRTGQVAAGKIDSFQQVFLSGRKASIALSTAGGEPLSLRVIDAERRPVCLADAPRRACRWVPVFTQRYMIEVRNGGQSQANYFLVVD</sequence>
<dbReference type="PATRIC" id="fig|1096930.3.peg.930"/>
<dbReference type="eggNOG" id="ENOG5032UQ2">
    <property type="taxonomic scope" value="Bacteria"/>
</dbReference>
<dbReference type="AlphaFoldDB" id="T0J992"/>
<keyword evidence="3" id="KW-1185">Reference proteome</keyword>
<accession>T0J992</accession>
<organism evidence="2 3">
    <name type="scientific">Novosphingobium lindaniclasticum LE124</name>
    <dbReference type="NCBI Taxonomy" id="1096930"/>
    <lineage>
        <taxon>Bacteria</taxon>
        <taxon>Pseudomonadati</taxon>
        <taxon>Pseudomonadota</taxon>
        <taxon>Alphaproteobacteria</taxon>
        <taxon>Sphingomonadales</taxon>
        <taxon>Sphingomonadaceae</taxon>
        <taxon>Novosphingobium</taxon>
    </lineage>
</organism>
<feature type="signal peptide" evidence="1">
    <location>
        <begin position="1"/>
        <end position="21"/>
    </location>
</feature>
<reference evidence="2 3" key="1">
    <citation type="journal article" date="2013" name="Genome Announc.">
        <title>Genome Sequence of Novosphingobium lindaniclasticum LE124T, Isolated from a Hexachlorocyclohexane Dumpsite.</title>
        <authorList>
            <person name="Saxena A."/>
            <person name="Nayyar N."/>
            <person name="Sangwan N."/>
            <person name="Kumari R."/>
            <person name="Khurana J.P."/>
            <person name="Lal R."/>
        </authorList>
    </citation>
    <scope>NUCLEOTIDE SEQUENCE [LARGE SCALE GENOMIC DNA]</scope>
    <source>
        <strain evidence="2 3">LE124</strain>
    </source>
</reference>
<evidence type="ECO:0000313" key="2">
    <source>
        <dbReference type="EMBL" id="EQB18484.1"/>
    </source>
</evidence>
<feature type="chain" id="PRO_5004577974" evidence="1">
    <location>
        <begin position="22"/>
        <end position="193"/>
    </location>
</feature>
<keyword evidence="1" id="KW-0732">Signal</keyword>
<protein>
    <submittedName>
        <fullName evidence="2">Uncharacterized protein</fullName>
    </submittedName>
</protein>
<gene>
    <name evidence="2" type="ORF">L284_04730</name>
</gene>
<name>T0J992_9SPHN</name>
<dbReference type="Proteomes" id="UP000015527">
    <property type="component" value="Unassembled WGS sequence"/>
</dbReference>
<comment type="caution">
    <text evidence="2">The sequence shown here is derived from an EMBL/GenBank/DDBJ whole genome shotgun (WGS) entry which is preliminary data.</text>
</comment>